<keyword evidence="5" id="KW-1185">Reference proteome</keyword>
<dbReference type="GO" id="GO:0005634">
    <property type="term" value="C:nucleus"/>
    <property type="evidence" value="ECO:0007669"/>
    <property type="project" value="TreeGrafter"/>
</dbReference>
<dbReference type="Gene3D" id="3.30.210.10">
    <property type="entry name" value="DNA polymerase, thumb domain"/>
    <property type="match status" value="1"/>
</dbReference>
<keyword evidence="2" id="KW-0548">Nucleotidyltransferase</keyword>
<gene>
    <name evidence="4" type="ORF">GLOTRDRAFT_129448</name>
</gene>
<dbReference type="eggNOG" id="KOG2534">
    <property type="taxonomic scope" value="Eukaryota"/>
</dbReference>
<dbReference type="GO" id="GO:0003887">
    <property type="term" value="F:DNA-directed DNA polymerase activity"/>
    <property type="evidence" value="ECO:0007669"/>
    <property type="project" value="InterPro"/>
</dbReference>
<dbReference type="Pfam" id="PF14791">
    <property type="entry name" value="DNA_pol_B_thumb"/>
    <property type="match status" value="1"/>
</dbReference>
<dbReference type="HOGENOM" id="CLU_1337627_0_0_1"/>
<evidence type="ECO:0000313" key="5">
    <source>
        <dbReference type="Proteomes" id="UP000030669"/>
    </source>
</evidence>
<sequence>MEEIGRVVGRELEQLQPGCVFTIDGGGWRGKLMSNDVDIVFTHPEVEKVKGLCGRFVNPLYERGLDSHPDISINLSGFHAHKPLRTTHRDSLEKALTVFMLPEDSPFARDFPQGKGGEVKRRALRRRLDLIFAMLELILSRTGSIMFQRDLRQWATDKKGYKFDSSGITRRRDSKQLSPKAEKDVIDYNLFELEWVDPTWRNADV</sequence>
<dbReference type="GeneID" id="19301938"/>
<dbReference type="GO" id="GO:0006284">
    <property type="term" value="P:base-excision repair"/>
    <property type="evidence" value="ECO:0007669"/>
    <property type="project" value="TreeGrafter"/>
</dbReference>
<evidence type="ECO:0000259" key="3">
    <source>
        <dbReference type="Pfam" id="PF14791"/>
    </source>
</evidence>
<evidence type="ECO:0000256" key="2">
    <source>
        <dbReference type="ARBA" id="ARBA00022695"/>
    </source>
</evidence>
<dbReference type="EMBL" id="KB469302">
    <property type="protein sequence ID" value="EPQ55155.1"/>
    <property type="molecule type" value="Genomic_DNA"/>
</dbReference>
<reference evidence="4 5" key="1">
    <citation type="journal article" date="2012" name="Science">
        <title>The Paleozoic origin of enzymatic lignin decomposition reconstructed from 31 fungal genomes.</title>
        <authorList>
            <person name="Floudas D."/>
            <person name="Binder M."/>
            <person name="Riley R."/>
            <person name="Barry K."/>
            <person name="Blanchette R.A."/>
            <person name="Henrissat B."/>
            <person name="Martinez A.T."/>
            <person name="Otillar R."/>
            <person name="Spatafora J.W."/>
            <person name="Yadav J.S."/>
            <person name="Aerts A."/>
            <person name="Benoit I."/>
            <person name="Boyd A."/>
            <person name="Carlson A."/>
            <person name="Copeland A."/>
            <person name="Coutinho P.M."/>
            <person name="de Vries R.P."/>
            <person name="Ferreira P."/>
            <person name="Findley K."/>
            <person name="Foster B."/>
            <person name="Gaskell J."/>
            <person name="Glotzer D."/>
            <person name="Gorecki P."/>
            <person name="Heitman J."/>
            <person name="Hesse C."/>
            <person name="Hori C."/>
            <person name="Igarashi K."/>
            <person name="Jurgens J.A."/>
            <person name="Kallen N."/>
            <person name="Kersten P."/>
            <person name="Kohler A."/>
            <person name="Kuees U."/>
            <person name="Kumar T.K.A."/>
            <person name="Kuo A."/>
            <person name="LaButti K."/>
            <person name="Larrondo L.F."/>
            <person name="Lindquist E."/>
            <person name="Ling A."/>
            <person name="Lombard V."/>
            <person name="Lucas S."/>
            <person name="Lundell T."/>
            <person name="Martin R."/>
            <person name="McLaughlin D.J."/>
            <person name="Morgenstern I."/>
            <person name="Morin E."/>
            <person name="Murat C."/>
            <person name="Nagy L.G."/>
            <person name="Nolan M."/>
            <person name="Ohm R.A."/>
            <person name="Patyshakuliyeva A."/>
            <person name="Rokas A."/>
            <person name="Ruiz-Duenas F.J."/>
            <person name="Sabat G."/>
            <person name="Salamov A."/>
            <person name="Samejima M."/>
            <person name="Schmutz J."/>
            <person name="Slot J.C."/>
            <person name="St John F."/>
            <person name="Stenlid J."/>
            <person name="Sun H."/>
            <person name="Sun S."/>
            <person name="Syed K."/>
            <person name="Tsang A."/>
            <person name="Wiebenga A."/>
            <person name="Young D."/>
            <person name="Pisabarro A."/>
            <person name="Eastwood D.C."/>
            <person name="Martin F."/>
            <person name="Cullen D."/>
            <person name="Grigoriev I.V."/>
            <person name="Hibbett D.S."/>
        </authorList>
    </citation>
    <scope>NUCLEOTIDE SEQUENCE [LARGE SCALE GENOMIC DNA]</scope>
    <source>
        <strain evidence="4 5">ATCC 11539</strain>
    </source>
</reference>
<dbReference type="AlphaFoldDB" id="S7RL93"/>
<dbReference type="RefSeq" id="XP_007866317.1">
    <property type="nucleotide sequence ID" value="XM_007868126.1"/>
</dbReference>
<dbReference type="InterPro" id="IPR037160">
    <property type="entry name" value="DNA_Pol_thumb_sf"/>
</dbReference>
<dbReference type="PRINTS" id="PR00869">
    <property type="entry name" value="DNAPOLX"/>
</dbReference>
<dbReference type="PANTHER" id="PTHR11276">
    <property type="entry name" value="DNA POLYMERASE TYPE-X FAMILY MEMBER"/>
    <property type="match status" value="1"/>
</dbReference>
<feature type="domain" description="DNA polymerase beta thumb" evidence="3">
    <location>
        <begin position="139"/>
        <end position="202"/>
    </location>
</feature>
<dbReference type="PANTHER" id="PTHR11276:SF42">
    <property type="entry name" value="DNA POLYMERASE BETA"/>
    <property type="match status" value="1"/>
</dbReference>
<dbReference type="SUPFAM" id="SSF81301">
    <property type="entry name" value="Nucleotidyltransferase"/>
    <property type="match status" value="1"/>
</dbReference>
<dbReference type="GO" id="GO:0006303">
    <property type="term" value="P:double-strand break repair via nonhomologous end joining"/>
    <property type="evidence" value="ECO:0007669"/>
    <property type="project" value="TreeGrafter"/>
</dbReference>
<keyword evidence="1 4" id="KW-0808">Transferase</keyword>
<evidence type="ECO:0000313" key="4">
    <source>
        <dbReference type="EMBL" id="EPQ55155.1"/>
    </source>
</evidence>
<dbReference type="InterPro" id="IPR029398">
    <property type="entry name" value="PolB_thumb"/>
</dbReference>
<organism evidence="4 5">
    <name type="scientific">Gloeophyllum trabeum (strain ATCC 11539 / FP-39264 / Madison 617)</name>
    <name type="common">Brown rot fungus</name>
    <dbReference type="NCBI Taxonomy" id="670483"/>
    <lineage>
        <taxon>Eukaryota</taxon>
        <taxon>Fungi</taxon>
        <taxon>Dikarya</taxon>
        <taxon>Basidiomycota</taxon>
        <taxon>Agaricomycotina</taxon>
        <taxon>Agaricomycetes</taxon>
        <taxon>Gloeophyllales</taxon>
        <taxon>Gloeophyllaceae</taxon>
        <taxon>Gloeophyllum</taxon>
    </lineage>
</organism>
<dbReference type="STRING" id="670483.S7RL93"/>
<name>S7RL93_GLOTA</name>
<dbReference type="OrthoDB" id="205514at2759"/>
<dbReference type="GO" id="GO:0003677">
    <property type="term" value="F:DNA binding"/>
    <property type="evidence" value="ECO:0007669"/>
    <property type="project" value="InterPro"/>
</dbReference>
<protein>
    <submittedName>
        <fullName evidence="4">Nucleotidyltransferase</fullName>
    </submittedName>
</protein>
<accession>S7RL93</accession>
<dbReference type="InterPro" id="IPR043519">
    <property type="entry name" value="NT_sf"/>
</dbReference>
<dbReference type="Gene3D" id="3.30.460.10">
    <property type="entry name" value="Beta Polymerase, domain 2"/>
    <property type="match status" value="1"/>
</dbReference>
<evidence type="ECO:0000256" key="1">
    <source>
        <dbReference type="ARBA" id="ARBA00022679"/>
    </source>
</evidence>
<dbReference type="InterPro" id="IPR022312">
    <property type="entry name" value="DNA_pol_X"/>
</dbReference>
<dbReference type="KEGG" id="gtr:GLOTRDRAFT_129448"/>
<dbReference type="OMA" id="THNSERD"/>
<proteinExistence type="predicted"/>
<dbReference type="Proteomes" id="UP000030669">
    <property type="component" value="Unassembled WGS sequence"/>
</dbReference>